<evidence type="ECO:0000313" key="14">
    <source>
        <dbReference type="Proteomes" id="UP001501940"/>
    </source>
</evidence>
<dbReference type="SUPFAM" id="SSF52540">
    <property type="entry name" value="P-loop containing nucleoside triphosphate hydrolases"/>
    <property type="match status" value="1"/>
</dbReference>
<dbReference type="STRING" id="80972.ENSAOCP00000020576"/>
<dbReference type="CDD" id="cd04103">
    <property type="entry name" value="Centaurin_gamma"/>
    <property type="match status" value="1"/>
</dbReference>
<feature type="compositionally biased region" description="Basic residues" evidence="10">
    <location>
        <begin position="368"/>
        <end position="377"/>
    </location>
</feature>
<proteinExistence type="inferred from homology"/>
<dbReference type="PANTHER" id="PTHR45819:SF3">
    <property type="entry name" value="ARF-GAP WITH GTPASE, ANK REPEAT AND PH DOMAIN-CONTAINING PROTEIN 2"/>
    <property type="match status" value="1"/>
</dbReference>
<dbReference type="InterPro" id="IPR051282">
    <property type="entry name" value="Arf-GAP_GTPase_ANK_PH"/>
</dbReference>
<dbReference type="FunFam" id="3.40.50.300:FF:000545">
    <property type="entry name" value="arf-GAP with GTPase, ANK repeat and PH domain-containing protein 2"/>
    <property type="match status" value="1"/>
</dbReference>
<dbReference type="GO" id="GO:0008270">
    <property type="term" value="F:zinc ion binding"/>
    <property type="evidence" value="ECO:0007669"/>
    <property type="project" value="UniProtKB-KW"/>
</dbReference>
<keyword evidence="7 8" id="KW-0040">ANK repeat</keyword>
<evidence type="ECO:0008006" key="15">
    <source>
        <dbReference type="Google" id="ProtNLM"/>
    </source>
</evidence>
<dbReference type="InterPro" id="IPR027417">
    <property type="entry name" value="P-loop_NTPase"/>
</dbReference>
<feature type="region of interest" description="Disordered" evidence="10">
    <location>
        <begin position="351"/>
        <end position="387"/>
    </location>
</feature>
<evidence type="ECO:0000256" key="3">
    <source>
        <dbReference type="ARBA" id="ARBA00022723"/>
    </source>
</evidence>
<dbReference type="GeneTree" id="ENSGT00940000158956"/>
<dbReference type="Proteomes" id="UP001501940">
    <property type="component" value="Chromosome 5"/>
</dbReference>
<evidence type="ECO:0000256" key="4">
    <source>
        <dbReference type="ARBA" id="ARBA00022741"/>
    </source>
</evidence>
<dbReference type="SMART" id="SM00174">
    <property type="entry name" value="RHO"/>
    <property type="match status" value="1"/>
</dbReference>
<evidence type="ECO:0000313" key="13">
    <source>
        <dbReference type="Ensembl" id="ENSAOCP00000020576.2"/>
    </source>
</evidence>
<evidence type="ECO:0000256" key="5">
    <source>
        <dbReference type="ARBA" id="ARBA00022771"/>
    </source>
</evidence>
<dbReference type="PROSITE" id="PS51419">
    <property type="entry name" value="RAB"/>
    <property type="match status" value="1"/>
</dbReference>
<dbReference type="GO" id="GO:0003924">
    <property type="term" value="F:GTPase activity"/>
    <property type="evidence" value="ECO:0007669"/>
    <property type="project" value="InterPro"/>
</dbReference>
<keyword evidence="6" id="KW-0862">Zinc</keyword>
<dbReference type="PROSITE" id="PS50088">
    <property type="entry name" value="ANK_REPEAT"/>
    <property type="match status" value="1"/>
</dbReference>
<dbReference type="InterPro" id="IPR001806">
    <property type="entry name" value="Small_GTPase"/>
</dbReference>
<dbReference type="Pfam" id="PF01412">
    <property type="entry name" value="ArfGap"/>
    <property type="match status" value="1"/>
</dbReference>
<dbReference type="SMART" id="SM00233">
    <property type="entry name" value="PH"/>
    <property type="match status" value="1"/>
</dbReference>
<feature type="domain" description="Arf-GAP" evidence="12">
    <location>
        <begin position="449"/>
        <end position="569"/>
    </location>
</feature>
<keyword evidence="5 9" id="KW-0863">Zinc-finger</keyword>
<dbReference type="PROSITE" id="PS50115">
    <property type="entry name" value="ARFGAP"/>
    <property type="match status" value="1"/>
</dbReference>
<dbReference type="InterPro" id="IPR038508">
    <property type="entry name" value="ArfGAP_dom_sf"/>
</dbReference>
<name>A0A3Q1CMY7_AMPOC</name>
<keyword evidence="14" id="KW-1185">Reference proteome</keyword>
<dbReference type="SUPFAM" id="SSF50729">
    <property type="entry name" value="PH domain-like"/>
    <property type="match status" value="1"/>
</dbReference>
<reference evidence="13" key="3">
    <citation type="submission" date="2025-09" db="UniProtKB">
        <authorList>
            <consortium name="Ensembl"/>
        </authorList>
    </citation>
    <scope>IDENTIFICATION</scope>
</reference>
<feature type="repeat" description="ANK" evidence="8">
    <location>
        <begin position="627"/>
        <end position="656"/>
    </location>
</feature>
<dbReference type="FunFam" id="1.25.40.20:FF:000298">
    <property type="entry name" value="ArfGAP with GTPase domain, ankyrin repeat and PH domain 2"/>
    <property type="match status" value="1"/>
</dbReference>
<gene>
    <name evidence="13" type="primary">AGAP2</name>
</gene>
<dbReference type="Gene3D" id="3.40.50.300">
    <property type="entry name" value="P-loop containing nucleotide triphosphate hydrolases"/>
    <property type="match status" value="1"/>
</dbReference>
<dbReference type="GO" id="GO:0043524">
    <property type="term" value="P:negative regulation of neuron apoptotic process"/>
    <property type="evidence" value="ECO:0007669"/>
    <property type="project" value="TreeGrafter"/>
</dbReference>
<dbReference type="AlphaFoldDB" id="A0A3Q1CMY7"/>
<dbReference type="Gene3D" id="1.25.40.20">
    <property type="entry name" value="Ankyrin repeat-containing domain"/>
    <property type="match status" value="1"/>
</dbReference>
<dbReference type="InterPro" id="IPR002110">
    <property type="entry name" value="Ankyrin_rpt"/>
</dbReference>
<dbReference type="SMART" id="SM00105">
    <property type="entry name" value="ArfGap"/>
    <property type="match status" value="1"/>
</dbReference>
<evidence type="ECO:0000256" key="6">
    <source>
        <dbReference type="ARBA" id="ARBA00022833"/>
    </source>
</evidence>
<dbReference type="InterPro" id="IPR037278">
    <property type="entry name" value="ARFGAP/RecO"/>
</dbReference>
<accession>A0A3Q1CMY7</accession>
<evidence type="ECO:0000256" key="7">
    <source>
        <dbReference type="ARBA" id="ARBA00023043"/>
    </source>
</evidence>
<comment type="similarity">
    <text evidence="1">Belongs to the centaurin gamma-like family.</text>
</comment>
<dbReference type="PANTHER" id="PTHR45819">
    <property type="entry name" value="CENTAURIN-GAMMA-1A"/>
    <property type="match status" value="1"/>
</dbReference>
<dbReference type="Pfam" id="PF00071">
    <property type="entry name" value="Ras"/>
    <property type="match status" value="1"/>
</dbReference>
<protein>
    <recommendedName>
        <fullName evidence="15">Small monomeric GTPase</fullName>
    </recommendedName>
</protein>
<dbReference type="SMART" id="SM00175">
    <property type="entry name" value="RAB"/>
    <property type="match status" value="1"/>
</dbReference>
<dbReference type="GO" id="GO:0005096">
    <property type="term" value="F:GTPase activator activity"/>
    <property type="evidence" value="ECO:0007669"/>
    <property type="project" value="UniProtKB-KW"/>
</dbReference>
<reference evidence="13 14" key="1">
    <citation type="submission" date="2022-01" db="EMBL/GenBank/DDBJ databases">
        <title>A chromosome-scale genome assembly of the false clownfish, Amphiprion ocellaris.</title>
        <authorList>
            <person name="Ryu T."/>
        </authorList>
    </citation>
    <scope>NUCLEOTIDE SEQUENCE [LARGE SCALE GENOMIC DNA]</scope>
</reference>
<dbReference type="GO" id="GO:0005634">
    <property type="term" value="C:nucleus"/>
    <property type="evidence" value="ECO:0007669"/>
    <property type="project" value="TreeGrafter"/>
</dbReference>
<dbReference type="FunFam" id="1.10.220.150:FF:000001">
    <property type="entry name" value="Arf-GAP with GTPase, ANK repeat and PH domain-containing protein 1"/>
    <property type="match status" value="1"/>
</dbReference>
<evidence type="ECO:0000259" key="11">
    <source>
        <dbReference type="PROSITE" id="PS50003"/>
    </source>
</evidence>
<reference evidence="13" key="2">
    <citation type="submission" date="2025-08" db="UniProtKB">
        <authorList>
            <consortium name="Ensembl"/>
        </authorList>
    </citation>
    <scope>IDENTIFICATION</scope>
</reference>
<keyword evidence="3" id="KW-0479">Metal-binding</keyword>
<dbReference type="GO" id="GO:0005525">
    <property type="term" value="F:GTP binding"/>
    <property type="evidence" value="ECO:0007669"/>
    <property type="project" value="InterPro"/>
</dbReference>
<dbReference type="PROSITE" id="PS51421">
    <property type="entry name" value="RAS"/>
    <property type="match status" value="1"/>
</dbReference>
<evidence type="ECO:0000256" key="10">
    <source>
        <dbReference type="SAM" id="MobiDB-lite"/>
    </source>
</evidence>
<evidence type="ECO:0000256" key="2">
    <source>
        <dbReference type="ARBA" id="ARBA00022468"/>
    </source>
</evidence>
<dbReference type="InterPro" id="IPR011993">
    <property type="entry name" value="PH-like_dom_sf"/>
</dbReference>
<organism evidence="13 14">
    <name type="scientific">Amphiprion ocellaris</name>
    <name type="common">Clown anemonefish</name>
    <dbReference type="NCBI Taxonomy" id="80972"/>
    <lineage>
        <taxon>Eukaryota</taxon>
        <taxon>Metazoa</taxon>
        <taxon>Chordata</taxon>
        <taxon>Craniata</taxon>
        <taxon>Vertebrata</taxon>
        <taxon>Euteleostomi</taxon>
        <taxon>Actinopterygii</taxon>
        <taxon>Neopterygii</taxon>
        <taxon>Teleostei</taxon>
        <taxon>Neoteleostei</taxon>
        <taxon>Acanthomorphata</taxon>
        <taxon>Ovalentaria</taxon>
        <taxon>Pomacentridae</taxon>
        <taxon>Amphiprion</taxon>
    </lineage>
</organism>
<dbReference type="InterPro" id="IPR001849">
    <property type="entry name" value="PH_domain"/>
</dbReference>
<dbReference type="PROSITE" id="PS50003">
    <property type="entry name" value="PH_DOMAIN"/>
    <property type="match status" value="1"/>
</dbReference>
<evidence type="ECO:0000256" key="8">
    <source>
        <dbReference type="PROSITE-ProRule" id="PRU00023"/>
    </source>
</evidence>
<dbReference type="InterPro" id="IPR036770">
    <property type="entry name" value="Ankyrin_rpt-contain_sf"/>
</dbReference>
<evidence type="ECO:0000256" key="1">
    <source>
        <dbReference type="ARBA" id="ARBA00005430"/>
    </source>
</evidence>
<keyword evidence="4" id="KW-0547">Nucleotide-binding</keyword>
<dbReference type="Pfam" id="PF12796">
    <property type="entry name" value="Ank_2"/>
    <property type="match status" value="1"/>
</dbReference>
<dbReference type="SMART" id="SM00173">
    <property type="entry name" value="RAS"/>
    <property type="match status" value="1"/>
</dbReference>
<dbReference type="OMA" id="CPNEPTP"/>
<dbReference type="CDD" id="cd01250">
    <property type="entry name" value="PH_AGAP"/>
    <property type="match status" value="1"/>
</dbReference>
<dbReference type="InterPro" id="IPR001164">
    <property type="entry name" value="ArfGAP_dom"/>
</dbReference>
<dbReference type="SUPFAM" id="SSF48403">
    <property type="entry name" value="Ankyrin repeat"/>
    <property type="match status" value="1"/>
</dbReference>
<dbReference type="Gene3D" id="1.10.220.150">
    <property type="entry name" value="Arf GTPase activating protein"/>
    <property type="match status" value="1"/>
</dbReference>
<evidence type="ECO:0000256" key="9">
    <source>
        <dbReference type="PROSITE-ProRule" id="PRU00288"/>
    </source>
</evidence>
<dbReference type="Gene3D" id="2.30.29.30">
    <property type="entry name" value="Pleckstrin-homology domain (PH domain)/Phosphotyrosine-binding domain (PTB)"/>
    <property type="match status" value="2"/>
</dbReference>
<keyword evidence="2" id="KW-0343">GTPase activation</keyword>
<evidence type="ECO:0000259" key="12">
    <source>
        <dbReference type="PROSITE" id="PS50115"/>
    </source>
</evidence>
<dbReference type="PRINTS" id="PR00405">
    <property type="entry name" value="REVINTRACTNG"/>
</dbReference>
<dbReference type="Ensembl" id="ENSAOCT00000012712.2">
    <property type="protein sequence ID" value="ENSAOCP00000020576.2"/>
    <property type="gene ID" value="ENSAOCG00000004824.2"/>
</dbReference>
<dbReference type="SUPFAM" id="SSF57863">
    <property type="entry name" value="ArfGap/RecO-like zinc finger"/>
    <property type="match status" value="1"/>
</dbReference>
<sequence>MFCCPCLFSAACTSSQEWTMSQTVQELHLGVLGGLCSGKSALVHRHLTGSYLPLENAEGRQYIKDVLVDGQSHLLIIREETELPAAQFACWVDAVILVFSLENESSFQEVYKIYHQLAVHRPITEIPFIVVGTQDKISSTNPRVIDDARARQLCSDVRRCTYYETCATYGLNVNRVFTDAAQKIMAAKKQAALLASCKSLPNSPSHSGGSTPVSGVFPGQVKFTNTQKTIQSDTFNLLFLSFCHLLQGILLKRSGNSLNKEWKKKYVTLSNDGILSYHASVNDYMLNAPGKEMDLLRVTVKVPGKRPPRAVPTCGPPAGLNGRVKDDLVLFSYNLCWCVASLLDSAVEGVSSSSSTKDVGCASPVTDRKKHRRKKSMNQKGDATIGQADDEDNFDFLIVSSTGQTWHFEAQSVEERDSWVQAIESQILASLQLCESSKNKARKNSQSEAVALQAIRNAKGNNFCVDCDAPNPTWASLNLGALICIECSGIHRNLGTHLSRVRSLALDDLPRELTLVLSAIGNHMVNSTWEARTMGHRKPAPDATREERESWIRAKYEQKVFVAPLPPPTPNEGPDITLSGRLLLAVMEHNLPKLLLLLAHCTKEDINAPLSLALSSRSLLALRLPGSALHAACQQGDVVMTQLLVWYGCDVRYRDAQGQTALALAHHAGSQECVDILLQYGCPNEPTPSVAATVGFNRNMLNCVPDGMTHISSCS</sequence>
<feature type="domain" description="PH" evidence="11">
    <location>
        <begin position="243"/>
        <end position="428"/>
    </location>
</feature>